<dbReference type="AlphaFoldDB" id="A0A977KU84"/>
<accession>A0A977KU84</accession>
<gene>
    <name evidence="1" type="ORF">KA717_24310</name>
</gene>
<dbReference type="KEGG" id="wna:KA717_24310"/>
<sequence length="69" mass="7756">MSETIEELYTELENLDQADPVEGAKCREQVQEIFANPSIAVRIKTAIADLLMQANQALVLKTVKEEDSY</sequence>
<dbReference type="EMBL" id="CP073041">
    <property type="protein sequence ID" value="UXE59061.1"/>
    <property type="molecule type" value="Genomic_DNA"/>
</dbReference>
<evidence type="ECO:0000313" key="1">
    <source>
        <dbReference type="EMBL" id="UXE59061.1"/>
    </source>
</evidence>
<dbReference type="Proteomes" id="UP001065613">
    <property type="component" value="Chromosome"/>
</dbReference>
<protein>
    <submittedName>
        <fullName evidence="1">Uncharacterized protein</fullName>
    </submittedName>
</protein>
<name>A0A977KU84_9CYAN</name>
<organism evidence="1">
    <name type="scientific">Woronichinia naegeliana WA131</name>
    <dbReference type="NCBI Taxonomy" id="2824559"/>
    <lineage>
        <taxon>Bacteria</taxon>
        <taxon>Bacillati</taxon>
        <taxon>Cyanobacteriota</taxon>
        <taxon>Cyanophyceae</taxon>
        <taxon>Synechococcales</taxon>
        <taxon>Coelosphaeriaceae</taxon>
        <taxon>Woronichinia</taxon>
    </lineage>
</organism>
<proteinExistence type="predicted"/>
<reference evidence="1" key="1">
    <citation type="submission" date="2021-04" db="EMBL/GenBank/DDBJ databases">
        <title>Genome sequence of Woronichinia naegeliana from Washington state freshwater lake bloom.</title>
        <authorList>
            <person name="Dreher T.W."/>
        </authorList>
    </citation>
    <scope>NUCLEOTIDE SEQUENCE</scope>
    <source>
        <strain evidence="1">WA131</strain>
    </source>
</reference>